<evidence type="ECO:0008006" key="3">
    <source>
        <dbReference type="Google" id="ProtNLM"/>
    </source>
</evidence>
<name>A0A1I4ASL9_9PROT</name>
<proteinExistence type="predicted"/>
<organism evidence="1 2">
    <name type="scientific">Falsiroseomonas stagni DSM 19981</name>
    <dbReference type="NCBI Taxonomy" id="1123062"/>
    <lineage>
        <taxon>Bacteria</taxon>
        <taxon>Pseudomonadati</taxon>
        <taxon>Pseudomonadota</taxon>
        <taxon>Alphaproteobacteria</taxon>
        <taxon>Acetobacterales</taxon>
        <taxon>Roseomonadaceae</taxon>
        <taxon>Falsiroseomonas</taxon>
    </lineage>
</organism>
<evidence type="ECO:0000313" key="2">
    <source>
        <dbReference type="Proteomes" id="UP000199473"/>
    </source>
</evidence>
<evidence type="ECO:0000313" key="1">
    <source>
        <dbReference type="EMBL" id="SFK59384.1"/>
    </source>
</evidence>
<dbReference type="AlphaFoldDB" id="A0A1I4ASL9"/>
<accession>A0A1I4ASL9</accession>
<dbReference type="PROSITE" id="PS51257">
    <property type="entry name" value="PROKAR_LIPOPROTEIN"/>
    <property type="match status" value="1"/>
</dbReference>
<protein>
    <recommendedName>
        <fullName evidence="3">Lipoprotein</fullName>
    </recommendedName>
</protein>
<reference evidence="1 2" key="1">
    <citation type="submission" date="2016-10" db="EMBL/GenBank/DDBJ databases">
        <authorList>
            <person name="de Groot N.N."/>
        </authorList>
    </citation>
    <scope>NUCLEOTIDE SEQUENCE [LARGE SCALE GENOMIC DNA]</scope>
    <source>
        <strain evidence="1 2">DSM 19981</strain>
    </source>
</reference>
<gene>
    <name evidence="1" type="ORF">SAMN02745775_104134</name>
</gene>
<dbReference type="STRING" id="1123062.SAMN02745775_104134"/>
<dbReference type="EMBL" id="FOSQ01000004">
    <property type="protein sequence ID" value="SFK59384.1"/>
    <property type="molecule type" value="Genomic_DNA"/>
</dbReference>
<dbReference type="Proteomes" id="UP000199473">
    <property type="component" value="Unassembled WGS sequence"/>
</dbReference>
<keyword evidence="2" id="KW-1185">Reference proteome</keyword>
<dbReference type="RefSeq" id="WP_092960114.1">
    <property type="nucleotide sequence ID" value="NZ_FOSQ01000004.1"/>
</dbReference>
<sequence length="100" mass="10258">MKTIRITVLGTALLLGACTGSGLDPYSREGNWRPNGANEANLIQMLATPTDYTQGQAAPDAMGELATAAVQRLLQDRVRNLPASATTQGMAGASGIGGAQ</sequence>
<dbReference type="OrthoDB" id="7285110at2"/>